<dbReference type="Proteomes" id="UP001257914">
    <property type="component" value="Unassembled WGS sequence"/>
</dbReference>
<dbReference type="PROSITE" id="PS51352">
    <property type="entry name" value="THIOREDOXIN_2"/>
    <property type="match status" value="1"/>
</dbReference>
<keyword evidence="2 3" id="KW-0560">Oxidoreductase</keyword>
<comment type="function">
    <text evidence="3">Thiol-specific peroxidase that catalyzes the reduction of hydrogen peroxide and organic hydroperoxides to water and alcohols, respectively. Plays a role in cell protection against oxidative stress by detoxifying peroxides.</text>
</comment>
<protein>
    <recommendedName>
        <fullName evidence="3">Glutathione-dependent peroxiredoxin</fullName>
        <ecNumber evidence="3">1.11.1.27</ecNumber>
    </recommendedName>
</protein>
<evidence type="ECO:0000256" key="3">
    <source>
        <dbReference type="RuleBase" id="RU366011"/>
    </source>
</evidence>
<dbReference type="CDD" id="cd03013">
    <property type="entry name" value="PRX5_like"/>
    <property type="match status" value="1"/>
</dbReference>
<comment type="similarity">
    <text evidence="3">Belongs to the peroxiredoxin family. Prx5 subfamily.</text>
</comment>
<dbReference type="Gene3D" id="3.40.30.10">
    <property type="entry name" value="Glutaredoxin"/>
    <property type="match status" value="1"/>
</dbReference>
<evidence type="ECO:0000313" key="5">
    <source>
        <dbReference type="EMBL" id="MDU0112297.1"/>
    </source>
</evidence>
<keyword evidence="3" id="KW-0676">Redox-active center</keyword>
<dbReference type="InterPro" id="IPR013766">
    <property type="entry name" value="Thioredoxin_domain"/>
</dbReference>
<sequence length="157" mass="17046">MIDVNSKLPSVEFQYFAEGEMITATTEELFAGKKVVMFAVPGAFTPTCSNTHLPGYVVNYDKFIAKGIDTVICLSVNDAFVMDAWGKSQNAENIIMLADGGADFTKAIGLEAETGIFGGTRSRRYAMVVDDGMLQVLNVEEPKKFEVSDAETILALL</sequence>
<dbReference type="PANTHER" id="PTHR10430">
    <property type="entry name" value="PEROXIREDOXIN"/>
    <property type="match status" value="1"/>
</dbReference>
<feature type="domain" description="Thioredoxin" evidence="4">
    <location>
        <begin position="2"/>
        <end position="157"/>
    </location>
</feature>
<evidence type="ECO:0000313" key="6">
    <source>
        <dbReference type="Proteomes" id="UP001257914"/>
    </source>
</evidence>
<dbReference type="EMBL" id="JAWCUA010000003">
    <property type="protein sequence ID" value="MDU0112297.1"/>
    <property type="molecule type" value="Genomic_DNA"/>
</dbReference>
<evidence type="ECO:0000256" key="1">
    <source>
        <dbReference type="ARBA" id="ARBA00022559"/>
    </source>
</evidence>
<dbReference type="Pfam" id="PF08534">
    <property type="entry name" value="Redoxin"/>
    <property type="match status" value="1"/>
</dbReference>
<dbReference type="RefSeq" id="WP_315946052.1">
    <property type="nucleotide sequence ID" value="NZ_JAWCUA010000003.1"/>
</dbReference>
<comment type="caution">
    <text evidence="5">The sequence shown here is derived from an EMBL/GenBank/DDBJ whole genome shotgun (WGS) entry which is preliminary data.</text>
</comment>
<keyword evidence="3" id="KW-0049">Antioxidant</keyword>
<dbReference type="InterPro" id="IPR013740">
    <property type="entry name" value="Redoxin"/>
</dbReference>
<keyword evidence="6" id="KW-1185">Reference proteome</keyword>
<proteinExistence type="inferred from homology"/>
<name>A0ABU3QY14_9GAMM</name>
<dbReference type="InterPro" id="IPR036249">
    <property type="entry name" value="Thioredoxin-like_sf"/>
</dbReference>
<gene>
    <name evidence="5" type="ORF">RT723_04645</name>
</gene>
<evidence type="ECO:0000256" key="2">
    <source>
        <dbReference type="ARBA" id="ARBA00023002"/>
    </source>
</evidence>
<keyword evidence="1 3" id="KW-0575">Peroxidase</keyword>
<dbReference type="SUPFAM" id="SSF52833">
    <property type="entry name" value="Thioredoxin-like"/>
    <property type="match status" value="1"/>
</dbReference>
<evidence type="ECO:0000259" key="4">
    <source>
        <dbReference type="PROSITE" id="PS51352"/>
    </source>
</evidence>
<comment type="catalytic activity">
    <reaction evidence="3">
        <text>a hydroperoxide + 2 glutathione = an alcohol + glutathione disulfide + H2O</text>
        <dbReference type="Rhea" id="RHEA:62632"/>
        <dbReference type="ChEBI" id="CHEBI:15377"/>
        <dbReference type="ChEBI" id="CHEBI:30879"/>
        <dbReference type="ChEBI" id="CHEBI:35924"/>
        <dbReference type="ChEBI" id="CHEBI:57925"/>
        <dbReference type="ChEBI" id="CHEBI:58297"/>
        <dbReference type="EC" id="1.11.1.27"/>
    </reaction>
</comment>
<dbReference type="InterPro" id="IPR037944">
    <property type="entry name" value="PRX5-like"/>
</dbReference>
<dbReference type="EC" id="1.11.1.27" evidence="3"/>
<reference evidence="5 6" key="1">
    <citation type="submission" date="2023-10" db="EMBL/GenBank/DDBJ databases">
        <title>Psychrosphaera aquimaarina strain SW33 isolated from seawater.</title>
        <authorList>
            <person name="Bayburt H."/>
            <person name="Kim J.M."/>
            <person name="Choi B.J."/>
            <person name="Jeon C.O."/>
        </authorList>
    </citation>
    <scope>NUCLEOTIDE SEQUENCE [LARGE SCALE GENOMIC DNA]</scope>
    <source>
        <strain evidence="5 6">KCTC 52743</strain>
    </source>
</reference>
<dbReference type="PANTHER" id="PTHR10430:SF16">
    <property type="entry name" value="PEROXIREDOXIN-5, MITOCHONDRIAL"/>
    <property type="match status" value="1"/>
</dbReference>
<organism evidence="5 6">
    <name type="scientific">Psychrosphaera aquimarina</name>
    <dbReference type="NCBI Taxonomy" id="2044854"/>
    <lineage>
        <taxon>Bacteria</taxon>
        <taxon>Pseudomonadati</taxon>
        <taxon>Pseudomonadota</taxon>
        <taxon>Gammaproteobacteria</taxon>
        <taxon>Alteromonadales</taxon>
        <taxon>Pseudoalteromonadaceae</taxon>
        <taxon>Psychrosphaera</taxon>
    </lineage>
</organism>
<accession>A0ABU3QY14</accession>